<evidence type="ECO:0000256" key="5">
    <source>
        <dbReference type="SAM" id="SignalP"/>
    </source>
</evidence>
<proteinExistence type="inferred from homology"/>
<keyword evidence="8" id="KW-1185">Reference proteome</keyword>
<dbReference type="Pfam" id="PF01497">
    <property type="entry name" value="Peripla_BP_2"/>
    <property type="match status" value="1"/>
</dbReference>
<name>F5XH41_MICPN</name>
<dbReference type="PROSITE" id="PS51318">
    <property type="entry name" value="TAT"/>
    <property type="match status" value="1"/>
</dbReference>
<feature type="chain" id="PRO_5003330793" evidence="5">
    <location>
        <begin position="42"/>
        <end position="350"/>
    </location>
</feature>
<evidence type="ECO:0000256" key="1">
    <source>
        <dbReference type="ARBA" id="ARBA00004196"/>
    </source>
</evidence>
<keyword evidence="3" id="KW-0813">Transport</keyword>
<dbReference type="InterPro" id="IPR051313">
    <property type="entry name" value="Bact_iron-sidero_bind"/>
</dbReference>
<dbReference type="STRING" id="1032480.MLP_50350"/>
<evidence type="ECO:0000259" key="6">
    <source>
        <dbReference type="PROSITE" id="PS50983"/>
    </source>
</evidence>
<dbReference type="InterPro" id="IPR006311">
    <property type="entry name" value="TAT_signal"/>
</dbReference>
<dbReference type="OrthoDB" id="1846031at2"/>
<sequence length="350" mass="37292">MSDLASSAHSRPVARVSRRLLLGGSLSAALVAGLAACNSSAAPAGEEQPSAPAAAVFPVTVTHKYGDTVVPTAPERIVVVGFTEQDILLALGITPVATTEWYGDQPYAVWPWATSKLGEAKPEVIRAPDKLPLEKIAALTPDLIIGTNAGLSKEVYDSLSKIAPTIANSGKYDSDWFEPWPVQTLLVGKAVGKEAEAQQLVDELTKRFADTAASHQQFAGVPAIFLQSPYYEGHAIAYQDGLSTDFLTDLGFVIPKELDAYERDGEQAFIPVEKLDVLNAGDVLIWATENDKSEAELAKNKLFGQLEAVKAGRSIYTGAELAGAIYFATVLSLPYVLDALVPQLEKALPA</sequence>
<reference evidence="7 8" key="1">
    <citation type="submission" date="2011-05" db="EMBL/GenBank/DDBJ databases">
        <title>Whole genome sequence of Microlunatus phosphovorus NM-1.</title>
        <authorList>
            <person name="Hosoyama A."/>
            <person name="Sasaki K."/>
            <person name="Harada T."/>
            <person name="Igarashi R."/>
            <person name="Kawakoshi A."/>
            <person name="Sasagawa M."/>
            <person name="Fukada J."/>
            <person name="Nakamura S."/>
            <person name="Katano Y."/>
            <person name="Hanada S."/>
            <person name="Kamagata Y."/>
            <person name="Nakamura N."/>
            <person name="Yamazaki S."/>
            <person name="Fujita N."/>
        </authorList>
    </citation>
    <scope>NUCLEOTIDE SEQUENCE [LARGE SCALE GENOMIC DNA]</scope>
    <source>
        <strain evidence="8">ATCC 700054 / DSM 10555 / JCM 9379 / NBRC 101784 / NCIMB 13414 / VKM Ac-1990 / NM-1</strain>
    </source>
</reference>
<comment type="similarity">
    <text evidence="2">Belongs to the bacterial solute-binding protein 8 family.</text>
</comment>
<keyword evidence="4 5" id="KW-0732">Signal</keyword>
<evidence type="ECO:0000313" key="8">
    <source>
        <dbReference type="Proteomes" id="UP000007947"/>
    </source>
</evidence>
<feature type="signal peptide" evidence="5">
    <location>
        <begin position="1"/>
        <end position="41"/>
    </location>
</feature>
<organism evidence="7 8">
    <name type="scientific">Microlunatus phosphovorus (strain ATCC 700054 / DSM 10555 / JCM 9379 / NBRC 101784 / NCIMB 13414 / VKM Ac-1990 / NM-1)</name>
    <dbReference type="NCBI Taxonomy" id="1032480"/>
    <lineage>
        <taxon>Bacteria</taxon>
        <taxon>Bacillati</taxon>
        <taxon>Actinomycetota</taxon>
        <taxon>Actinomycetes</taxon>
        <taxon>Propionibacteriales</taxon>
        <taxon>Propionibacteriaceae</taxon>
        <taxon>Microlunatus</taxon>
    </lineage>
</organism>
<dbReference type="CDD" id="cd01146">
    <property type="entry name" value="FhuD"/>
    <property type="match status" value="1"/>
</dbReference>
<gene>
    <name evidence="7" type="ordered locus">MLP_50350</name>
</gene>
<evidence type="ECO:0000313" key="7">
    <source>
        <dbReference type="EMBL" id="BAK38049.1"/>
    </source>
</evidence>
<comment type="subcellular location">
    <subcellularLocation>
        <location evidence="1">Cell envelope</location>
    </subcellularLocation>
</comment>
<dbReference type="InterPro" id="IPR002491">
    <property type="entry name" value="ABC_transptr_periplasmic_BD"/>
</dbReference>
<dbReference type="eggNOG" id="COG0614">
    <property type="taxonomic scope" value="Bacteria"/>
</dbReference>
<dbReference type="GO" id="GO:1901678">
    <property type="term" value="P:iron coordination entity transport"/>
    <property type="evidence" value="ECO:0007669"/>
    <property type="project" value="UniProtKB-ARBA"/>
</dbReference>
<dbReference type="Gene3D" id="3.40.50.1980">
    <property type="entry name" value="Nitrogenase molybdenum iron protein domain"/>
    <property type="match status" value="2"/>
</dbReference>
<dbReference type="AlphaFoldDB" id="F5XH41"/>
<dbReference type="EMBL" id="AP012204">
    <property type="protein sequence ID" value="BAK38049.1"/>
    <property type="molecule type" value="Genomic_DNA"/>
</dbReference>
<dbReference type="PANTHER" id="PTHR30532">
    <property type="entry name" value="IRON III DICITRATE-BINDING PERIPLASMIC PROTEIN"/>
    <property type="match status" value="1"/>
</dbReference>
<dbReference type="KEGG" id="mph:MLP_50350"/>
<evidence type="ECO:0000256" key="2">
    <source>
        <dbReference type="ARBA" id="ARBA00008814"/>
    </source>
</evidence>
<feature type="domain" description="Fe/B12 periplasmic-binding" evidence="6">
    <location>
        <begin position="76"/>
        <end position="348"/>
    </location>
</feature>
<dbReference type="Proteomes" id="UP000007947">
    <property type="component" value="Chromosome"/>
</dbReference>
<evidence type="ECO:0000256" key="4">
    <source>
        <dbReference type="ARBA" id="ARBA00022729"/>
    </source>
</evidence>
<dbReference type="RefSeq" id="WP_013865863.1">
    <property type="nucleotide sequence ID" value="NC_015635.1"/>
</dbReference>
<dbReference type="PROSITE" id="PS50983">
    <property type="entry name" value="FE_B12_PBP"/>
    <property type="match status" value="1"/>
</dbReference>
<dbReference type="HOGENOM" id="CLU_038034_1_1_11"/>
<dbReference type="GO" id="GO:0030288">
    <property type="term" value="C:outer membrane-bounded periplasmic space"/>
    <property type="evidence" value="ECO:0007669"/>
    <property type="project" value="TreeGrafter"/>
</dbReference>
<accession>F5XH41</accession>
<dbReference type="PANTHER" id="PTHR30532:SF24">
    <property type="entry name" value="FERRIC ENTEROBACTIN-BINDING PERIPLASMIC PROTEIN FEPB"/>
    <property type="match status" value="1"/>
</dbReference>
<evidence type="ECO:0000256" key="3">
    <source>
        <dbReference type="ARBA" id="ARBA00022448"/>
    </source>
</evidence>
<protein>
    <submittedName>
        <fullName evidence="7">Putative ABC transporter substrate-binding protein</fullName>
    </submittedName>
</protein>
<dbReference type="SUPFAM" id="SSF53807">
    <property type="entry name" value="Helical backbone' metal receptor"/>
    <property type="match status" value="1"/>
</dbReference>